<gene>
    <name evidence="1" type="ORF">F2Q70_00013223</name>
</gene>
<accession>A0A8S9LYU2</accession>
<dbReference type="AlphaFoldDB" id="A0A8S9LYU2"/>
<name>A0A8S9LYU2_BRACR</name>
<proteinExistence type="predicted"/>
<protein>
    <submittedName>
        <fullName evidence="1">Uncharacterized protein</fullName>
    </submittedName>
</protein>
<sequence>MFSSSPESCLTVAIKLWVTVLQIIEYRLVSDSMSPSLWEYVMEYIKEINNSVSSPAPLIEDPISVAFKTGELYSSVD</sequence>
<evidence type="ECO:0000313" key="1">
    <source>
        <dbReference type="EMBL" id="KAF2611011.1"/>
    </source>
</evidence>
<reference evidence="1" key="1">
    <citation type="submission" date="2019-12" db="EMBL/GenBank/DDBJ databases">
        <title>Genome sequencing and annotation of Brassica cretica.</title>
        <authorList>
            <person name="Studholme D.J."/>
            <person name="Sarris P.F."/>
        </authorList>
    </citation>
    <scope>NUCLEOTIDE SEQUENCE</scope>
    <source>
        <strain evidence="1">PFS-102/07</strain>
        <tissue evidence="1">Leaf</tissue>
    </source>
</reference>
<dbReference type="EMBL" id="QGKY02000089">
    <property type="protein sequence ID" value="KAF2611011.1"/>
    <property type="molecule type" value="Genomic_DNA"/>
</dbReference>
<comment type="caution">
    <text evidence="1">The sequence shown here is derived from an EMBL/GenBank/DDBJ whole genome shotgun (WGS) entry which is preliminary data.</text>
</comment>
<organism evidence="1">
    <name type="scientific">Brassica cretica</name>
    <name type="common">Mustard</name>
    <dbReference type="NCBI Taxonomy" id="69181"/>
    <lineage>
        <taxon>Eukaryota</taxon>
        <taxon>Viridiplantae</taxon>
        <taxon>Streptophyta</taxon>
        <taxon>Embryophyta</taxon>
        <taxon>Tracheophyta</taxon>
        <taxon>Spermatophyta</taxon>
        <taxon>Magnoliopsida</taxon>
        <taxon>eudicotyledons</taxon>
        <taxon>Gunneridae</taxon>
        <taxon>Pentapetalae</taxon>
        <taxon>rosids</taxon>
        <taxon>malvids</taxon>
        <taxon>Brassicales</taxon>
        <taxon>Brassicaceae</taxon>
        <taxon>Brassiceae</taxon>
        <taxon>Brassica</taxon>
    </lineage>
</organism>